<dbReference type="InterPro" id="IPR045921">
    <property type="entry name" value="DUF6340"/>
</dbReference>
<protein>
    <submittedName>
        <fullName evidence="1">Uncharacterized protein</fullName>
    </submittedName>
</protein>
<organism evidence="1 2">
    <name type="scientific">Chitinophaga dinghuensis</name>
    <dbReference type="NCBI Taxonomy" id="1539050"/>
    <lineage>
        <taxon>Bacteria</taxon>
        <taxon>Pseudomonadati</taxon>
        <taxon>Bacteroidota</taxon>
        <taxon>Chitinophagia</taxon>
        <taxon>Chitinophagales</taxon>
        <taxon>Chitinophagaceae</taxon>
        <taxon>Chitinophaga</taxon>
    </lineage>
</organism>
<sequence length="351" mass="39013">MPTTTSLKHLLFIPLAAATFVSCKSTELVYIKVLEPAPVTIPAYVKSAGVVNRTIINPQYKAVDVVDKIFSLEGKQLDKEGAQSGVSGLTEELRKNGRFTDVQALGELDLTTNAPGLFSAPLSWDIVDKICRENHVDALFSLELFDTDSKVNYTAAPVSLKTPLGNVPGIEHRVGMVTTVKTGWRIYDPASRNILDEFPLSRNLTFSAKGINPAAAAAALINRKEAVKQVSAQAAQFYAMRILPWRTKVTRDYYVKGTDNFRTARRKAQTGNWDGAAELWKKETTNPSKTVAGRACYNMAIICEINGELDLAIKWSQKAYEEYNNRLALKYIRLLKNRQVGNDLLRQQQVE</sequence>
<accession>A0A327VQE1</accession>
<dbReference type="Proteomes" id="UP000249819">
    <property type="component" value="Unassembled WGS sequence"/>
</dbReference>
<dbReference type="Pfam" id="PF19867">
    <property type="entry name" value="DUF6340"/>
    <property type="match status" value="1"/>
</dbReference>
<evidence type="ECO:0000313" key="2">
    <source>
        <dbReference type="Proteomes" id="UP000249819"/>
    </source>
</evidence>
<dbReference type="EMBL" id="QLMA01000008">
    <property type="protein sequence ID" value="RAJ76654.1"/>
    <property type="molecule type" value="Genomic_DNA"/>
</dbReference>
<proteinExistence type="predicted"/>
<evidence type="ECO:0000313" key="1">
    <source>
        <dbReference type="EMBL" id="RAJ76654.1"/>
    </source>
</evidence>
<gene>
    <name evidence="1" type="ORF">CLV59_108174</name>
</gene>
<keyword evidence="2" id="KW-1185">Reference proteome</keyword>
<dbReference type="RefSeq" id="WP_245950931.1">
    <property type="nucleotide sequence ID" value="NZ_QLMA01000008.1"/>
</dbReference>
<reference evidence="1 2" key="1">
    <citation type="submission" date="2018-06" db="EMBL/GenBank/DDBJ databases">
        <title>Genomic Encyclopedia of Archaeal and Bacterial Type Strains, Phase II (KMG-II): from individual species to whole genera.</title>
        <authorList>
            <person name="Goeker M."/>
        </authorList>
    </citation>
    <scope>NUCLEOTIDE SEQUENCE [LARGE SCALE GENOMIC DNA]</scope>
    <source>
        <strain evidence="1 2">DSM 29821</strain>
    </source>
</reference>
<dbReference type="AlphaFoldDB" id="A0A327VQE1"/>
<comment type="caution">
    <text evidence="1">The sequence shown here is derived from an EMBL/GenBank/DDBJ whole genome shotgun (WGS) entry which is preliminary data.</text>
</comment>
<name>A0A327VQE1_9BACT</name>